<name>A0ACD5Y6B9_AVESA</name>
<evidence type="ECO:0000313" key="1">
    <source>
        <dbReference type="EnsemblPlants" id="AVESA.00010b.r2.5CG0895050.1.CDS.1"/>
    </source>
</evidence>
<reference evidence="1" key="1">
    <citation type="submission" date="2021-05" db="EMBL/GenBank/DDBJ databases">
        <authorList>
            <person name="Scholz U."/>
            <person name="Mascher M."/>
            <person name="Fiebig A."/>
        </authorList>
    </citation>
    <scope>NUCLEOTIDE SEQUENCE [LARGE SCALE GENOMIC DNA]</scope>
</reference>
<keyword evidence="2" id="KW-1185">Reference proteome</keyword>
<proteinExistence type="predicted"/>
<organism evidence="1 2">
    <name type="scientific">Avena sativa</name>
    <name type="common">Oat</name>
    <dbReference type="NCBI Taxonomy" id="4498"/>
    <lineage>
        <taxon>Eukaryota</taxon>
        <taxon>Viridiplantae</taxon>
        <taxon>Streptophyta</taxon>
        <taxon>Embryophyta</taxon>
        <taxon>Tracheophyta</taxon>
        <taxon>Spermatophyta</taxon>
        <taxon>Magnoliopsida</taxon>
        <taxon>Liliopsida</taxon>
        <taxon>Poales</taxon>
        <taxon>Poaceae</taxon>
        <taxon>BOP clade</taxon>
        <taxon>Pooideae</taxon>
        <taxon>Poodae</taxon>
        <taxon>Poeae</taxon>
        <taxon>Poeae Chloroplast Group 1 (Aveneae type)</taxon>
        <taxon>Aveninae</taxon>
        <taxon>Avena</taxon>
    </lineage>
</organism>
<reference evidence="1" key="2">
    <citation type="submission" date="2025-09" db="UniProtKB">
        <authorList>
            <consortium name="EnsemblPlants"/>
        </authorList>
    </citation>
    <scope>IDENTIFICATION</scope>
</reference>
<accession>A0ACD5Y6B9</accession>
<dbReference type="EnsemblPlants" id="AVESA.00010b.r2.5CG0895050.1">
    <property type="protein sequence ID" value="AVESA.00010b.r2.5CG0895050.1.CDS.1"/>
    <property type="gene ID" value="AVESA.00010b.r2.5CG0895050"/>
</dbReference>
<protein>
    <submittedName>
        <fullName evidence="1">Uncharacterized protein</fullName>
    </submittedName>
</protein>
<sequence>MQPRTPHLQIGSHQRAAMAGLAAAQLAAAFAVAALAAVASASSSSASSAATGSSSPSSSYYAAVENRLPSGGGMKLVCRALGGLVITEWSVVPRGRVPHDGKRVLELLVDADRYAWVSCSWAYEGNYVGAMPLLDSRWPEAKRCQDVAGGGMCRIVFEDNAVRLETPGGGPVRVIGDLPVKRCRRHWLLFSTECTYPDHPHPYAGRRLSNAFEFFGV</sequence>
<dbReference type="Proteomes" id="UP001732700">
    <property type="component" value="Chromosome 5C"/>
</dbReference>
<evidence type="ECO:0000313" key="2">
    <source>
        <dbReference type="Proteomes" id="UP001732700"/>
    </source>
</evidence>